<evidence type="ECO:0000256" key="4">
    <source>
        <dbReference type="ARBA" id="ARBA00022643"/>
    </source>
</evidence>
<gene>
    <name evidence="7" type="ORF">IAA04_01220</name>
</gene>
<evidence type="ECO:0000256" key="5">
    <source>
        <dbReference type="ARBA" id="ARBA00023002"/>
    </source>
</evidence>
<accession>A0A9D2PD50</accession>
<comment type="caution">
    <text evidence="7">The sequence shown here is derived from an EMBL/GenBank/DDBJ whole genome shotgun (WGS) entry which is preliminary data.</text>
</comment>
<keyword evidence="4" id="KW-0288">FMN</keyword>
<proteinExistence type="inferred from homology"/>
<name>A0A9D2PD50_9FIRM</name>
<protein>
    <submittedName>
        <fullName evidence="7">Nitroreductase family protein</fullName>
    </submittedName>
</protein>
<evidence type="ECO:0000313" key="8">
    <source>
        <dbReference type="Proteomes" id="UP000823883"/>
    </source>
</evidence>
<evidence type="ECO:0000256" key="3">
    <source>
        <dbReference type="ARBA" id="ARBA00022630"/>
    </source>
</evidence>
<dbReference type="AlphaFoldDB" id="A0A9D2PD50"/>
<keyword evidence="3" id="KW-0285">Flavoprotein</keyword>
<comment type="cofactor">
    <cofactor evidence="1">
        <name>FMN</name>
        <dbReference type="ChEBI" id="CHEBI:58210"/>
    </cofactor>
</comment>
<keyword evidence="5" id="KW-0560">Oxidoreductase</keyword>
<reference evidence="7" key="1">
    <citation type="journal article" date="2021" name="PeerJ">
        <title>Extensive microbial diversity within the chicken gut microbiome revealed by metagenomics and culture.</title>
        <authorList>
            <person name="Gilroy R."/>
            <person name="Ravi A."/>
            <person name="Getino M."/>
            <person name="Pursley I."/>
            <person name="Horton D.L."/>
            <person name="Alikhan N.F."/>
            <person name="Baker D."/>
            <person name="Gharbi K."/>
            <person name="Hall N."/>
            <person name="Watson M."/>
            <person name="Adriaenssens E.M."/>
            <person name="Foster-Nyarko E."/>
            <person name="Jarju S."/>
            <person name="Secka A."/>
            <person name="Antonio M."/>
            <person name="Oren A."/>
            <person name="Chaudhuri R.R."/>
            <person name="La Ragione R."/>
            <person name="Hildebrand F."/>
            <person name="Pallen M.J."/>
        </authorList>
    </citation>
    <scope>NUCLEOTIDE SEQUENCE</scope>
    <source>
        <strain evidence="7">CHK183-5548</strain>
    </source>
</reference>
<dbReference type="InterPro" id="IPR000415">
    <property type="entry name" value="Nitroreductase-like"/>
</dbReference>
<dbReference type="PANTHER" id="PTHR43673">
    <property type="entry name" value="NAD(P)H NITROREDUCTASE YDGI-RELATED"/>
    <property type="match status" value="1"/>
</dbReference>
<dbReference type="PANTHER" id="PTHR43673:SF2">
    <property type="entry name" value="NITROREDUCTASE"/>
    <property type="match status" value="1"/>
</dbReference>
<dbReference type="Proteomes" id="UP000823883">
    <property type="component" value="Unassembled WGS sequence"/>
</dbReference>
<dbReference type="EMBL" id="DWWL01000007">
    <property type="protein sequence ID" value="HJC46653.1"/>
    <property type="molecule type" value="Genomic_DNA"/>
</dbReference>
<comment type="similarity">
    <text evidence="2">Belongs to the nitroreductase family.</text>
</comment>
<evidence type="ECO:0000256" key="1">
    <source>
        <dbReference type="ARBA" id="ARBA00001917"/>
    </source>
</evidence>
<reference evidence="7" key="2">
    <citation type="submission" date="2021-04" db="EMBL/GenBank/DDBJ databases">
        <authorList>
            <person name="Gilroy R."/>
        </authorList>
    </citation>
    <scope>NUCLEOTIDE SEQUENCE</scope>
    <source>
        <strain evidence="7">CHK183-5548</strain>
    </source>
</reference>
<dbReference type="Gene3D" id="3.40.109.10">
    <property type="entry name" value="NADH Oxidase"/>
    <property type="match status" value="1"/>
</dbReference>
<feature type="domain" description="Nitroreductase" evidence="6">
    <location>
        <begin position="79"/>
        <end position="153"/>
    </location>
</feature>
<dbReference type="InterPro" id="IPR029479">
    <property type="entry name" value="Nitroreductase"/>
</dbReference>
<evidence type="ECO:0000259" key="6">
    <source>
        <dbReference type="Pfam" id="PF00881"/>
    </source>
</evidence>
<feature type="domain" description="Nitroreductase" evidence="6">
    <location>
        <begin position="8"/>
        <end position="69"/>
    </location>
</feature>
<dbReference type="Pfam" id="PF00881">
    <property type="entry name" value="Nitroreductase"/>
    <property type="match status" value="2"/>
</dbReference>
<dbReference type="GO" id="GO:0016491">
    <property type="term" value="F:oxidoreductase activity"/>
    <property type="evidence" value="ECO:0007669"/>
    <property type="project" value="UniProtKB-KW"/>
</dbReference>
<sequence length="172" mass="19327">MNQTMETILTRRSIRSFQEKPIPEEDMRQIVDAALHAPSAMGRQTWQFTVVTNRKKIKRLAEAVGKVLGRADYDMYRPEALIIPSNSKESRFGRDDNACAMENIFLAAHSLGIGSVWINQLHGICDEPAVREVLKEFGIPDDHVVYGLAALGYADDTPIAPKERIGKVTYVR</sequence>
<organism evidence="7 8">
    <name type="scientific">Candidatus Lachnoclostridium pullistercoris</name>
    <dbReference type="NCBI Taxonomy" id="2838632"/>
    <lineage>
        <taxon>Bacteria</taxon>
        <taxon>Bacillati</taxon>
        <taxon>Bacillota</taxon>
        <taxon>Clostridia</taxon>
        <taxon>Lachnospirales</taxon>
        <taxon>Lachnospiraceae</taxon>
    </lineage>
</organism>
<evidence type="ECO:0000256" key="2">
    <source>
        <dbReference type="ARBA" id="ARBA00007118"/>
    </source>
</evidence>
<evidence type="ECO:0000313" key="7">
    <source>
        <dbReference type="EMBL" id="HJC46653.1"/>
    </source>
</evidence>
<dbReference type="SUPFAM" id="SSF55469">
    <property type="entry name" value="FMN-dependent nitroreductase-like"/>
    <property type="match status" value="1"/>
</dbReference>